<organism evidence="2 3">
    <name type="scientific">Vineibacter terrae</name>
    <dbReference type="NCBI Taxonomy" id="2586908"/>
    <lineage>
        <taxon>Bacteria</taxon>
        <taxon>Pseudomonadati</taxon>
        <taxon>Pseudomonadota</taxon>
        <taxon>Alphaproteobacteria</taxon>
        <taxon>Hyphomicrobiales</taxon>
        <taxon>Vineibacter</taxon>
    </lineage>
</organism>
<dbReference type="EMBL" id="VDUZ01000040">
    <property type="protein sequence ID" value="TXL71733.1"/>
    <property type="molecule type" value="Genomic_DNA"/>
</dbReference>
<accession>A0A5C8PDB8</accession>
<evidence type="ECO:0000313" key="2">
    <source>
        <dbReference type="EMBL" id="TXL71733.1"/>
    </source>
</evidence>
<proteinExistence type="predicted"/>
<name>A0A5C8PDB8_9HYPH</name>
<dbReference type="AlphaFoldDB" id="A0A5C8PDB8"/>
<feature type="compositionally biased region" description="Low complexity" evidence="1">
    <location>
        <begin position="12"/>
        <end position="26"/>
    </location>
</feature>
<comment type="caution">
    <text evidence="2">The sequence shown here is derived from an EMBL/GenBank/DDBJ whole genome shotgun (WGS) entry which is preliminary data.</text>
</comment>
<sequence>MPHLANDAMQHAPKNPGPARAAGGALAGAPAATGLRRWACGLAAAGLLLSLAACGGPSVQAGATGGVLKSSDAMDAQEAALKHCRKYGKSGRITGPLGDDNYSFVCE</sequence>
<dbReference type="RefSeq" id="WP_178133863.1">
    <property type="nucleotide sequence ID" value="NZ_VDUZ01000040.1"/>
</dbReference>
<keyword evidence="3" id="KW-1185">Reference proteome</keyword>
<evidence type="ECO:0000256" key="1">
    <source>
        <dbReference type="SAM" id="MobiDB-lite"/>
    </source>
</evidence>
<reference evidence="2 3" key="1">
    <citation type="submission" date="2019-06" db="EMBL/GenBank/DDBJ databases">
        <title>New taxonomy in bacterial strain CC-CFT640, isolated from vineyard.</title>
        <authorList>
            <person name="Lin S.-Y."/>
            <person name="Tsai C.-F."/>
            <person name="Young C.-C."/>
        </authorList>
    </citation>
    <scope>NUCLEOTIDE SEQUENCE [LARGE SCALE GENOMIC DNA]</scope>
    <source>
        <strain evidence="2 3">CC-CFT640</strain>
    </source>
</reference>
<protein>
    <submittedName>
        <fullName evidence="2">Uncharacterized protein</fullName>
    </submittedName>
</protein>
<feature type="region of interest" description="Disordered" evidence="1">
    <location>
        <begin position="1"/>
        <end position="26"/>
    </location>
</feature>
<gene>
    <name evidence="2" type="ORF">FHP25_29020</name>
</gene>
<evidence type="ECO:0000313" key="3">
    <source>
        <dbReference type="Proteomes" id="UP000321638"/>
    </source>
</evidence>
<dbReference type="Proteomes" id="UP000321638">
    <property type="component" value="Unassembled WGS sequence"/>
</dbReference>